<dbReference type="AlphaFoldDB" id="A0A7N2LVP9"/>
<keyword evidence="2" id="KW-0808">Transferase</keyword>
<dbReference type="Pfam" id="PF00954">
    <property type="entry name" value="S_locus_glycop"/>
    <property type="match status" value="1"/>
</dbReference>
<keyword evidence="5" id="KW-0418">Kinase</keyword>
<dbReference type="PANTHER" id="PTHR27002">
    <property type="entry name" value="RECEPTOR-LIKE SERINE/THREONINE-PROTEIN KINASE SD1-8"/>
    <property type="match status" value="1"/>
</dbReference>
<dbReference type="SMART" id="SM00473">
    <property type="entry name" value="PAN_AP"/>
    <property type="match status" value="1"/>
</dbReference>
<evidence type="ECO:0000256" key="2">
    <source>
        <dbReference type="ARBA" id="ARBA00022679"/>
    </source>
</evidence>
<dbReference type="GO" id="GO:0005524">
    <property type="term" value="F:ATP binding"/>
    <property type="evidence" value="ECO:0007669"/>
    <property type="project" value="UniProtKB-KW"/>
</dbReference>
<feature type="domain" description="Apple" evidence="8">
    <location>
        <begin position="167"/>
        <end position="237"/>
    </location>
</feature>
<evidence type="ECO:0000313" key="10">
    <source>
        <dbReference type="Proteomes" id="UP000594261"/>
    </source>
</evidence>
<dbReference type="Gene3D" id="3.30.200.20">
    <property type="entry name" value="Phosphorylase Kinase, domain 1"/>
    <property type="match status" value="1"/>
</dbReference>
<evidence type="ECO:0000259" key="8">
    <source>
        <dbReference type="PROSITE" id="PS50948"/>
    </source>
</evidence>
<dbReference type="FunFam" id="3.30.200.20:FF:000924">
    <property type="entry name" value="Uncharacterized protein"/>
    <property type="match status" value="1"/>
</dbReference>
<dbReference type="Pfam" id="PF07714">
    <property type="entry name" value="PK_Tyr_Ser-Thr"/>
    <property type="match status" value="1"/>
</dbReference>
<accession>A0A7N2LVP9</accession>
<dbReference type="InterPro" id="IPR011009">
    <property type="entry name" value="Kinase-like_dom_sf"/>
</dbReference>
<reference evidence="9" key="2">
    <citation type="submission" date="2021-01" db="UniProtKB">
        <authorList>
            <consortium name="EnsemblPlants"/>
        </authorList>
    </citation>
    <scope>IDENTIFICATION</scope>
</reference>
<name>A0A7N2LVP9_QUELO</name>
<keyword evidence="10" id="KW-1185">Reference proteome</keyword>
<dbReference type="Gene3D" id="1.10.510.10">
    <property type="entry name" value="Transferase(Phosphotransferase) domain 1"/>
    <property type="match status" value="1"/>
</dbReference>
<evidence type="ECO:0000256" key="6">
    <source>
        <dbReference type="ARBA" id="ARBA00022840"/>
    </source>
</evidence>
<organism evidence="9 10">
    <name type="scientific">Quercus lobata</name>
    <name type="common">Valley oak</name>
    <dbReference type="NCBI Taxonomy" id="97700"/>
    <lineage>
        <taxon>Eukaryota</taxon>
        <taxon>Viridiplantae</taxon>
        <taxon>Streptophyta</taxon>
        <taxon>Embryophyta</taxon>
        <taxon>Tracheophyta</taxon>
        <taxon>Spermatophyta</taxon>
        <taxon>Magnoliopsida</taxon>
        <taxon>eudicotyledons</taxon>
        <taxon>Gunneridae</taxon>
        <taxon>Pentapetalae</taxon>
        <taxon>rosids</taxon>
        <taxon>fabids</taxon>
        <taxon>Fagales</taxon>
        <taxon>Fagaceae</taxon>
        <taxon>Quercus</taxon>
    </lineage>
</organism>
<dbReference type="Pfam" id="PF08276">
    <property type="entry name" value="PAN_2"/>
    <property type="match status" value="1"/>
</dbReference>
<dbReference type="Gramene" id="QL05p085292:mrna">
    <property type="protein sequence ID" value="QL05p085292:mrna"/>
    <property type="gene ID" value="QL05p085292"/>
</dbReference>
<keyword evidence="4" id="KW-0547">Nucleotide-binding</keyword>
<dbReference type="SUPFAM" id="SSF56112">
    <property type="entry name" value="Protein kinase-like (PK-like)"/>
    <property type="match status" value="1"/>
</dbReference>
<keyword evidence="6" id="KW-0067">ATP-binding</keyword>
<evidence type="ECO:0000256" key="1">
    <source>
        <dbReference type="ARBA" id="ARBA00022527"/>
    </source>
</evidence>
<dbReference type="InterPro" id="IPR001245">
    <property type="entry name" value="Ser-Thr/Tyr_kinase_cat_dom"/>
</dbReference>
<dbReference type="GO" id="GO:0048544">
    <property type="term" value="P:recognition of pollen"/>
    <property type="evidence" value="ECO:0007669"/>
    <property type="project" value="InterPro"/>
</dbReference>
<dbReference type="InterPro" id="IPR000858">
    <property type="entry name" value="S_locus_glycoprot_dom"/>
</dbReference>
<proteinExistence type="predicted"/>
<evidence type="ECO:0000256" key="3">
    <source>
        <dbReference type="ARBA" id="ARBA00022729"/>
    </source>
</evidence>
<dbReference type="PROSITE" id="PS50948">
    <property type="entry name" value="PAN"/>
    <property type="match status" value="1"/>
</dbReference>
<reference evidence="9 10" key="1">
    <citation type="journal article" date="2016" name="G3 (Bethesda)">
        <title>First Draft Assembly and Annotation of the Genome of a California Endemic Oak Quercus lobata Nee (Fagaceae).</title>
        <authorList>
            <person name="Sork V.L."/>
            <person name="Fitz-Gibbon S.T."/>
            <person name="Puiu D."/>
            <person name="Crepeau M."/>
            <person name="Gugger P.F."/>
            <person name="Sherman R."/>
            <person name="Stevens K."/>
            <person name="Langley C.H."/>
            <person name="Pellegrini M."/>
            <person name="Salzberg S.L."/>
        </authorList>
    </citation>
    <scope>NUCLEOTIDE SEQUENCE [LARGE SCALE GENOMIC DNA]</scope>
    <source>
        <strain evidence="9 10">cv. SW786</strain>
    </source>
</reference>
<sequence length="556" mass="62475">MGGFQHPCDAILPRMKISNNLRTNQKIQLTSWKSPSDPSIGRFSAGINPQNTPHGFIWKDGHPYWRMGPWNGQFFTGAQSWVLDYRSGFTLAYDKEETVYATSAYVNVLGLSKHFLDAQGNSMQIHWDDEKEDWEVVGFTPTNECDVYGTCGAFGNYYALSSPICSCLKGFEPKIVEEWNREWSHRTKDDCRKQCLENCSCVAYAYDTGIGCMSWSGNLIDLQKFSTGGIDLQKFSTGLEANDEAVETAAVDAVDVRELGVDYVGSIGDEGFDLVGVECDFEEVMGKNKSRESLPSKNLNDVKPLKLPTFSLVELATATNNFHVVNMLGCSGFGTVYKEIAVKRLSRSSGQGLEEFMNEVFVISKLQHRNFVRLLACCIEGEEKMLIYEYMSIKSLDAIVFGCGYMSSEYAMQGFFSEKSDVFSFGVLLLKIVSGRKTTCFYDDQQYYLSLVGFAWKLWNYDNIMALVDPTIWDPCFQMEMLRCILVGLLCVQELARDRPTVSTIISMLNSEILDLPTPKQPAFTERHIASNEEPAQLGQIKSSSCNITITTVYAR</sequence>
<dbReference type="GO" id="GO:0005886">
    <property type="term" value="C:plasma membrane"/>
    <property type="evidence" value="ECO:0007669"/>
    <property type="project" value="TreeGrafter"/>
</dbReference>
<keyword evidence="3" id="KW-0732">Signal</keyword>
<dbReference type="PANTHER" id="PTHR27002:SF1082">
    <property type="entry name" value="OS06G0693000 PROTEIN"/>
    <property type="match status" value="1"/>
</dbReference>
<evidence type="ECO:0000256" key="7">
    <source>
        <dbReference type="ARBA" id="ARBA00023157"/>
    </source>
</evidence>
<evidence type="ECO:0000313" key="9">
    <source>
        <dbReference type="EnsemblPlants" id="QL05p085292:mrna"/>
    </source>
</evidence>
<dbReference type="CDD" id="cd01098">
    <property type="entry name" value="PAN_AP_plant"/>
    <property type="match status" value="1"/>
</dbReference>
<dbReference type="GO" id="GO:0004674">
    <property type="term" value="F:protein serine/threonine kinase activity"/>
    <property type="evidence" value="ECO:0007669"/>
    <property type="project" value="UniProtKB-KW"/>
</dbReference>
<dbReference type="EMBL" id="LRBV02000005">
    <property type="status" value="NOT_ANNOTATED_CDS"/>
    <property type="molecule type" value="Genomic_DNA"/>
</dbReference>
<keyword evidence="7" id="KW-1015">Disulfide bond</keyword>
<keyword evidence="1" id="KW-0723">Serine/threonine-protein kinase</keyword>
<evidence type="ECO:0000256" key="4">
    <source>
        <dbReference type="ARBA" id="ARBA00022741"/>
    </source>
</evidence>
<dbReference type="EnsemblPlants" id="QL05p085292:mrna">
    <property type="protein sequence ID" value="QL05p085292:mrna"/>
    <property type="gene ID" value="QL05p085292"/>
</dbReference>
<dbReference type="InParanoid" id="A0A7N2LVP9"/>
<evidence type="ECO:0000256" key="5">
    <source>
        <dbReference type="ARBA" id="ARBA00022777"/>
    </source>
</evidence>
<protein>
    <recommendedName>
        <fullName evidence="8">Apple domain-containing protein</fullName>
    </recommendedName>
</protein>
<dbReference type="InterPro" id="IPR003609">
    <property type="entry name" value="Pan_app"/>
</dbReference>
<dbReference type="Proteomes" id="UP000594261">
    <property type="component" value="Chromosome 5"/>
</dbReference>